<dbReference type="PANTHER" id="PTHR42701:SF1">
    <property type="entry name" value="IMIDAZOLE GLYCEROL PHOSPHATE SYNTHASE SUBUNIT HISH"/>
    <property type="match status" value="1"/>
</dbReference>
<gene>
    <name evidence="10 12" type="primary">hisH</name>
    <name evidence="12" type="ORF">HNV10_09945</name>
</gene>
<comment type="subunit">
    <text evidence="2 10">Heterodimer of HisH and HisF.</text>
</comment>
<evidence type="ECO:0000256" key="5">
    <source>
        <dbReference type="ARBA" id="ARBA00022962"/>
    </source>
</evidence>
<comment type="catalytic activity">
    <reaction evidence="8 10">
        <text>5-[(5-phospho-1-deoxy-D-ribulos-1-ylimino)methylamino]-1-(5-phospho-beta-D-ribosyl)imidazole-4-carboxamide + L-glutamine = D-erythro-1-(imidazol-4-yl)glycerol 3-phosphate + 5-amino-1-(5-phospho-beta-D-ribosyl)imidazole-4-carboxamide + L-glutamate + H(+)</text>
        <dbReference type="Rhea" id="RHEA:24793"/>
        <dbReference type="ChEBI" id="CHEBI:15378"/>
        <dbReference type="ChEBI" id="CHEBI:29985"/>
        <dbReference type="ChEBI" id="CHEBI:58278"/>
        <dbReference type="ChEBI" id="CHEBI:58359"/>
        <dbReference type="ChEBI" id="CHEBI:58475"/>
        <dbReference type="ChEBI" id="CHEBI:58525"/>
        <dbReference type="EC" id="4.3.2.10"/>
    </reaction>
</comment>
<evidence type="ECO:0000256" key="6">
    <source>
        <dbReference type="ARBA" id="ARBA00023102"/>
    </source>
</evidence>
<keyword evidence="5 10" id="KW-0315">Glutamine amidotransferase</keyword>
<feature type="active site" description="Nucleophile" evidence="10">
    <location>
        <position position="100"/>
    </location>
</feature>
<keyword evidence="6 10" id="KW-0368">Histidine biosynthesis</keyword>
<evidence type="ECO:0000256" key="8">
    <source>
        <dbReference type="ARBA" id="ARBA00047838"/>
    </source>
</evidence>
<dbReference type="EC" id="3.5.1.2" evidence="10"/>
<dbReference type="InterPro" id="IPR017926">
    <property type="entry name" value="GATASE"/>
</dbReference>
<evidence type="ECO:0000259" key="11">
    <source>
        <dbReference type="Pfam" id="PF00117"/>
    </source>
</evidence>
<comment type="catalytic activity">
    <reaction evidence="9 10">
        <text>L-glutamine + H2O = L-glutamate + NH4(+)</text>
        <dbReference type="Rhea" id="RHEA:15889"/>
        <dbReference type="ChEBI" id="CHEBI:15377"/>
        <dbReference type="ChEBI" id="CHEBI:28938"/>
        <dbReference type="ChEBI" id="CHEBI:29985"/>
        <dbReference type="ChEBI" id="CHEBI:58359"/>
        <dbReference type="EC" id="3.5.1.2"/>
    </reaction>
</comment>
<dbReference type="SUPFAM" id="SSF52317">
    <property type="entry name" value="Class I glutamine amidotransferase-like"/>
    <property type="match status" value="1"/>
</dbReference>
<dbReference type="RefSeq" id="WP_173301202.1">
    <property type="nucleotide sequence ID" value="NZ_JABRWQ010000004.1"/>
</dbReference>
<dbReference type="EC" id="4.3.2.10" evidence="10"/>
<comment type="function">
    <text evidence="10">IGPS catalyzes the conversion of PRFAR and glutamine to IGP, AICAR and glutamate. The HisH subunit catalyzes the hydrolysis of glutamine to glutamate and ammonia as part of the synthesis of IGP and AICAR. The resulting ammonia molecule is channeled to the active site of HisF.</text>
</comment>
<evidence type="ECO:0000256" key="9">
    <source>
        <dbReference type="ARBA" id="ARBA00049534"/>
    </source>
</evidence>
<evidence type="ECO:0000256" key="7">
    <source>
        <dbReference type="ARBA" id="ARBA00023239"/>
    </source>
</evidence>
<comment type="caution">
    <text evidence="12">The sequence shown here is derived from an EMBL/GenBank/DDBJ whole genome shotgun (WGS) entry which is preliminary data.</text>
</comment>
<dbReference type="InterPro" id="IPR029062">
    <property type="entry name" value="Class_I_gatase-like"/>
</dbReference>
<keyword evidence="3 10" id="KW-0028">Amino-acid biosynthesis</keyword>
<evidence type="ECO:0000313" key="12">
    <source>
        <dbReference type="EMBL" id="NRD23562.1"/>
    </source>
</evidence>
<evidence type="ECO:0000256" key="4">
    <source>
        <dbReference type="ARBA" id="ARBA00022801"/>
    </source>
</evidence>
<feature type="active site" evidence="10">
    <location>
        <position position="198"/>
    </location>
</feature>
<feature type="domain" description="Glutamine amidotransferase" evidence="11">
    <location>
        <begin position="27"/>
        <end position="214"/>
    </location>
</feature>
<dbReference type="HAMAP" id="MF_00278">
    <property type="entry name" value="HisH"/>
    <property type="match status" value="1"/>
</dbReference>
<evidence type="ECO:0000313" key="13">
    <source>
        <dbReference type="Proteomes" id="UP000805085"/>
    </source>
</evidence>
<dbReference type="Gene3D" id="3.40.50.880">
    <property type="match status" value="1"/>
</dbReference>
<dbReference type="NCBIfam" id="TIGR01855">
    <property type="entry name" value="IMP_synth_hisH"/>
    <property type="match status" value="1"/>
</dbReference>
<sequence length="216" mass="23867">MKSEKQNQHKSKSSSPLGKLEGASSLVIINYGAGNIKSIQFAFKRLGVEAVLSNNPDEIIASDKVIFPGVGEASSAMKMLNESGLDQLIPTLKQPVLGICLGMQLMCNHTEEGDTKGLGIFNAEVKRFSNKVKVPQMGWNTISNLKSDLFKDIKDNEFMYLVHSYYAENCDESIATSNYELEYASALENDNFYGVQFHPEKSGKAGEQILQNFLNL</sequence>
<dbReference type="CDD" id="cd01748">
    <property type="entry name" value="GATase1_IGP_Synthase"/>
    <property type="match status" value="1"/>
</dbReference>
<keyword evidence="13" id="KW-1185">Reference proteome</keyword>
<dbReference type="PROSITE" id="PS51274">
    <property type="entry name" value="GATASE_COBBQ"/>
    <property type="match status" value="1"/>
</dbReference>
<evidence type="ECO:0000256" key="10">
    <source>
        <dbReference type="HAMAP-Rule" id="MF_00278"/>
    </source>
</evidence>
<reference evidence="12 13" key="1">
    <citation type="journal article" date="2015" name="Int. J. Syst. Evol. Microbiol.">
        <title>Winogradskyella litoriviva sp. nov., isolated from coastal seawater.</title>
        <authorList>
            <person name="Nedashkovskaya O.I."/>
            <person name="Kukhlevskiy A.D."/>
            <person name="Zhukova N.V."/>
            <person name="Kim S.J."/>
            <person name="Rhee S.K."/>
            <person name="Mikhailov V.V."/>
        </authorList>
    </citation>
    <scope>NUCLEOTIDE SEQUENCE [LARGE SCALE GENOMIC DNA]</scope>
    <source>
        <strain evidence="12 13">KMM6491</strain>
    </source>
</reference>
<evidence type="ECO:0000256" key="3">
    <source>
        <dbReference type="ARBA" id="ARBA00022605"/>
    </source>
</evidence>
<name>A0ABX2E590_9FLAO</name>
<evidence type="ECO:0000256" key="2">
    <source>
        <dbReference type="ARBA" id="ARBA00011152"/>
    </source>
</evidence>
<accession>A0ABX2E590</accession>
<keyword evidence="4 10" id="KW-0378">Hydrolase</keyword>
<dbReference type="PROSITE" id="PS51273">
    <property type="entry name" value="GATASE_TYPE_1"/>
    <property type="match status" value="1"/>
</dbReference>
<dbReference type="Pfam" id="PF00117">
    <property type="entry name" value="GATase"/>
    <property type="match status" value="1"/>
</dbReference>
<organism evidence="12 13">
    <name type="scientific">Winogradskyella litoriviva</name>
    <dbReference type="NCBI Taxonomy" id="1220182"/>
    <lineage>
        <taxon>Bacteria</taxon>
        <taxon>Pseudomonadati</taxon>
        <taxon>Bacteroidota</taxon>
        <taxon>Flavobacteriia</taxon>
        <taxon>Flavobacteriales</taxon>
        <taxon>Flavobacteriaceae</taxon>
        <taxon>Winogradskyella</taxon>
    </lineage>
</organism>
<evidence type="ECO:0000256" key="1">
    <source>
        <dbReference type="ARBA" id="ARBA00005091"/>
    </source>
</evidence>
<feature type="active site" evidence="10">
    <location>
        <position position="200"/>
    </location>
</feature>
<comment type="subcellular location">
    <subcellularLocation>
        <location evidence="10">Cytoplasm</location>
    </subcellularLocation>
</comment>
<keyword evidence="10" id="KW-0963">Cytoplasm</keyword>
<proteinExistence type="inferred from homology"/>
<dbReference type="EMBL" id="JABRWQ010000004">
    <property type="protein sequence ID" value="NRD23562.1"/>
    <property type="molecule type" value="Genomic_DNA"/>
</dbReference>
<keyword evidence="7 10" id="KW-0456">Lyase</keyword>
<dbReference type="PANTHER" id="PTHR42701">
    <property type="entry name" value="IMIDAZOLE GLYCEROL PHOSPHATE SYNTHASE SUBUNIT HISH"/>
    <property type="match status" value="1"/>
</dbReference>
<dbReference type="InterPro" id="IPR010139">
    <property type="entry name" value="Imidazole-glycPsynth_HisH"/>
</dbReference>
<protein>
    <recommendedName>
        <fullName evidence="10">Imidazole glycerol phosphate synthase subunit HisH</fullName>
        <ecNumber evidence="10">4.3.2.10</ecNumber>
    </recommendedName>
    <alternativeName>
        <fullName evidence="10">IGP synthase glutaminase subunit</fullName>
        <ecNumber evidence="10">3.5.1.2</ecNumber>
    </alternativeName>
    <alternativeName>
        <fullName evidence="10">IGP synthase subunit HisH</fullName>
    </alternativeName>
    <alternativeName>
        <fullName evidence="10">ImGP synthase subunit HisH</fullName>
        <shortName evidence="10">IGPS subunit HisH</shortName>
    </alternativeName>
</protein>
<comment type="pathway">
    <text evidence="1 10">Amino-acid biosynthesis; L-histidine biosynthesis; L-histidine from 5-phospho-alpha-D-ribose 1-diphosphate: step 5/9.</text>
</comment>
<dbReference type="PIRSF" id="PIRSF000495">
    <property type="entry name" value="Amidotransf_hisH"/>
    <property type="match status" value="1"/>
</dbReference>
<dbReference type="Proteomes" id="UP000805085">
    <property type="component" value="Unassembled WGS sequence"/>
</dbReference>